<feature type="compositionally biased region" description="Polar residues" evidence="1">
    <location>
        <begin position="74"/>
        <end position="90"/>
    </location>
</feature>
<reference evidence="3" key="1">
    <citation type="submission" date="2022-11" db="UniProtKB">
        <authorList>
            <consortium name="WormBaseParasite"/>
        </authorList>
    </citation>
    <scope>IDENTIFICATION</scope>
</reference>
<proteinExistence type="predicted"/>
<protein>
    <submittedName>
        <fullName evidence="3">Uncharacterized protein</fullName>
    </submittedName>
</protein>
<accession>A0A915CS22</accession>
<feature type="compositionally biased region" description="Polar residues" evidence="1">
    <location>
        <begin position="162"/>
        <end position="185"/>
    </location>
</feature>
<feature type="compositionally biased region" description="Polar residues" evidence="1">
    <location>
        <begin position="227"/>
        <end position="237"/>
    </location>
</feature>
<evidence type="ECO:0000313" key="2">
    <source>
        <dbReference type="Proteomes" id="UP000887574"/>
    </source>
</evidence>
<evidence type="ECO:0000313" key="3">
    <source>
        <dbReference type="WBParaSite" id="jg11595"/>
    </source>
</evidence>
<dbReference type="WBParaSite" id="jg11595">
    <property type="protein sequence ID" value="jg11595"/>
    <property type="gene ID" value="jg11595"/>
</dbReference>
<dbReference type="AlphaFoldDB" id="A0A915CS22"/>
<sequence>MWGEENSNSAETVTINPWAAGLSQPQSWQGPAAMGRGSNQPVGGVPAGAGAYRAGVGSHQQQRQWDPQQQQLQNNPAGTWAPTGQMTWNQMPPGGGQPASTWHISQQQQQWNPASNSPSGTYADQAKKNMPLPRNGGPPSLAAAAAAAGNGPPRLFPDGQQPLGSSNWGGTVKVDQQTPWDTTGNAPPPPQQHAGDWNSGNAGGAGRWGQPIAGNVQMAPPGAATGWQPTGHPNSLVNAPPVTGGADWSAQSPAVLAHRINPAAQHHDTTGTAHWNAGAPPPVAPTSLMMVSAGSVPPPAPGSNWCQPGTGGPGGGGPPPAATDPANRLSYDPNPQTPGPWVAPQRLR</sequence>
<name>A0A915CS22_9BILA</name>
<organism evidence="2 3">
    <name type="scientific">Ditylenchus dipsaci</name>
    <dbReference type="NCBI Taxonomy" id="166011"/>
    <lineage>
        <taxon>Eukaryota</taxon>
        <taxon>Metazoa</taxon>
        <taxon>Ecdysozoa</taxon>
        <taxon>Nematoda</taxon>
        <taxon>Chromadorea</taxon>
        <taxon>Rhabditida</taxon>
        <taxon>Tylenchina</taxon>
        <taxon>Tylenchomorpha</taxon>
        <taxon>Sphaerularioidea</taxon>
        <taxon>Anguinidae</taxon>
        <taxon>Anguininae</taxon>
        <taxon>Ditylenchus</taxon>
    </lineage>
</organism>
<feature type="compositionally biased region" description="Low complexity" evidence="1">
    <location>
        <begin position="42"/>
        <end position="73"/>
    </location>
</feature>
<feature type="compositionally biased region" description="Polar residues" evidence="1">
    <location>
        <begin position="98"/>
        <end position="122"/>
    </location>
</feature>
<feature type="region of interest" description="Disordered" evidence="1">
    <location>
        <begin position="1"/>
        <end position="248"/>
    </location>
</feature>
<keyword evidence="2" id="KW-1185">Reference proteome</keyword>
<evidence type="ECO:0000256" key="1">
    <source>
        <dbReference type="SAM" id="MobiDB-lite"/>
    </source>
</evidence>
<dbReference type="Proteomes" id="UP000887574">
    <property type="component" value="Unplaced"/>
</dbReference>
<feature type="region of interest" description="Disordered" evidence="1">
    <location>
        <begin position="291"/>
        <end position="348"/>
    </location>
</feature>
<feature type="compositionally biased region" description="Polar residues" evidence="1">
    <location>
        <begin position="1"/>
        <end position="15"/>
    </location>
</feature>